<dbReference type="Gene3D" id="3.20.20.80">
    <property type="entry name" value="Glycosidases"/>
    <property type="match status" value="1"/>
</dbReference>
<dbReference type="GO" id="GO:0000272">
    <property type="term" value="P:polysaccharide catabolic process"/>
    <property type="evidence" value="ECO:0007669"/>
    <property type="project" value="UniProtKB-KW"/>
</dbReference>
<keyword evidence="6 11" id="KW-0378">Hydrolase</keyword>
<dbReference type="GO" id="GO:0008061">
    <property type="term" value="F:chitin binding"/>
    <property type="evidence" value="ECO:0007669"/>
    <property type="project" value="InterPro"/>
</dbReference>
<dbReference type="SUPFAM" id="SSF54556">
    <property type="entry name" value="Chitinase insertion domain"/>
    <property type="match status" value="1"/>
</dbReference>
<dbReference type="InterPro" id="IPR011583">
    <property type="entry name" value="Chitinase_II/V-like_cat"/>
</dbReference>
<comment type="subcellular location">
    <subcellularLocation>
        <location evidence="2">Secreted</location>
    </subcellularLocation>
</comment>
<evidence type="ECO:0000256" key="9">
    <source>
        <dbReference type="ARBA" id="ARBA00023295"/>
    </source>
</evidence>
<dbReference type="SUPFAM" id="SSF51445">
    <property type="entry name" value="(Trans)glycosidases"/>
    <property type="match status" value="1"/>
</dbReference>
<accession>A0A2T2NQF0</accession>
<evidence type="ECO:0000256" key="7">
    <source>
        <dbReference type="ARBA" id="ARBA00023024"/>
    </source>
</evidence>
<keyword evidence="10" id="KW-0624">Polysaccharide degradation</keyword>
<evidence type="ECO:0000256" key="11">
    <source>
        <dbReference type="RuleBase" id="RU000489"/>
    </source>
</evidence>
<evidence type="ECO:0000256" key="12">
    <source>
        <dbReference type="SAM" id="SignalP"/>
    </source>
</evidence>
<evidence type="ECO:0000256" key="10">
    <source>
        <dbReference type="ARBA" id="ARBA00023326"/>
    </source>
</evidence>
<dbReference type="OrthoDB" id="76388at2759"/>
<dbReference type="PANTHER" id="PTHR11177">
    <property type="entry name" value="CHITINASE"/>
    <property type="match status" value="1"/>
</dbReference>
<dbReference type="InterPro" id="IPR001223">
    <property type="entry name" value="Glyco_hydro18_cat"/>
</dbReference>
<name>A0A2T2NQF0_CORCC</name>
<evidence type="ECO:0000256" key="8">
    <source>
        <dbReference type="ARBA" id="ARBA00023277"/>
    </source>
</evidence>
<dbReference type="GO" id="GO:0008843">
    <property type="term" value="F:endochitinase activity"/>
    <property type="evidence" value="ECO:0007669"/>
    <property type="project" value="UniProtKB-EC"/>
</dbReference>
<organism evidence="14 15">
    <name type="scientific">Corynespora cassiicola Philippines</name>
    <dbReference type="NCBI Taxonomy" id="1448308"/>
    <lineage>
        <taxon>Eukaryota</taxon>
        <taxon>Fungi</taxon>
        <taxon>Dikarya</taxon>
        <taxon>Ascomycota</taxon>
        <taxon>Pezizomycotina</taxon>
        <taxon>Dothideomycetes</taxon>
        <taxon>Pleosporomycetidae</taxon>
        <taxon>Pleosporales</taxon>
        <taxon>Corynesporascaceae</taxon>
        <taxon>Corynespora</taxon>
    </lineage>
</organism>
<evidence type="ECO:0000256" key="4">
    <source>
        <dbReference type="ARBA" id="ARBA00012729"/>
    </source>
</evidence>
<feature type="domain" description="GH18" evidence="13">
    <location>
        <begin position="30"/>
        <end position="399"/>
    </location>
</feature>
<keyword evidence="9 11" id="KW-0326">Glycosidase</keyword>
<dbReference type="InterPro" id="IPR017853">
    <property type="entry name" value="GH"/>
</dbReference>
<dbReference type="Gene3D" id="3.10.50.10">
    <property type="match status" value="1"/>
</dbReference>
<reference evidence="14 15" key="1">
    <citation type="journal article" date="2018" name="Front. Microbiol.">
        <title>Genome-Wide Analysis of Corynespora cassiicola Leaf Fall Disease Putative Effectors.</title>
        <authorList>
            <person name="Lopez D."/>
            <person name="Ribeiro S."/>
            <person name="Label P."/>
            <person name="Fumanal B."/>
            <person name="Venisse J.S."/>
            <person name="Kohler A."/>
            <person name="de Oliveira R.R."/>
            <person name="Labutti K."/>
            <person name="Lipzen A."/>
            <person name="Lail K."/>
            <person name="Bauer D."/>
            <person name="Ohm R.A."/>
            <person name="Barry K.W."/>
            <person name="Spatafora J."/>
            <person name="Grigoriev I.V."/>
            <person name="Martin F.M."/>
            <person name="Pujade-Renaud V."/>
        </authorList>
    </citation>
    <scope>NUCLEOTIDE SEQUENCE [LARGE SCALE GENOMIC DNA]</scope>
    <source>
        <strain evidence="14 15">Philippines</strain>
    </source>
</reference>
<dbReference type="PANTHER" id="PTHR11177:SF317">
    <property type="entry name" value="CHITINASE 12-RELATED"/>
    <property type="match status" value="1"/>
</dbReference>
<feature type="chain" id="PRO_5015693530" description="chitinase" evidence="12">
    <location>
        <begin position="19"/>
        <end position="433"/>
    </location>
</feature>
<dbReference type="AlphaFoldDB" id="A0A2T2NQF0"/>
<keyword evidence="5" id="KW-0964">Secreted</keyword>
<dbReference type="PROSITE" id="PS51910">
    <property type="entry name" value="GH18_2"/>
    <property type="match status" value="1"/>
</dbReference>
<dbReference type="InterPro" id="IPR001579">
    <property type="entry name" value="Glyco_hydro_18_chit_AS"/>
</dbReference>
<keyword evidence="12" id="KW-0732">Signal</keyword>
<evidence type="ECO:0000313" key="14">
    <source>
        <dbReference type="EMBL" id="PSN67634.1"/>
    </source>
</evidence>
<feature type="signal peptide" evidence="12">
    <location>
        <begin position="1"/>
        <end position="18"/>
    </location>
</feature>
<sequence length="433" mass="48805">MRFHNAAALLSLPLFSSAIPLTGSFGSKGWQMGVYYVNWAIYGRQHFVTDLPAERLTKITYAFANVNNQTGEISLSDEWADVQFRYPTDVDSNGTTLYGNFNQLYQLKQQNRKLKVILSVGGWSYRANFKPALATEAGRVKFAESSLQLIKDLGLDGFDVDWEYPEDATDAANLVDTLRRMRTLYDEYSAKYANNYHFEITVAAPAGPLRYNVLDIAGMDQYVDEWNLMAFDYQGPGFSNFTGHNSNVYPSKKLPQATDFNTKQTIDHYKSQLKDPRNIILGLPAYGRSFANVVSGKDHGLGQRFNGSGDGTWEAGVLDYKALPLNGSTVYTDKKLIASWSYDNATRQFVTFDTPEVQVLKAKYLMKEGLGGAWWWDSSSDRTDDRSLITTVGEYIGGTSALARDQNWLNFPLSKYDNIRAQSTNATTFLWRH</sequence>
<dbReference type="FunFam" id="3.20.20.80:FF:000075">
    <property type="entry name" value="Sporulation-specific chitinase"/>
    <property type="match status" value="1"/>
</dbReference>
<dbReference type="InterPro" id="IPR050314">
    <property type="entry name" value="Glycosyl_Hydrlase_18"/>
</dbReference>
<dbReference type="InterPro" id="IPR029070">
    <property type="entry name" value="Chitinase_insertion_sf"/>
</dbReference>
<evidence type="ECO:0000256" key="2">
    <source>
        <dbReference type="ARBA" id="ARBA00004613"/>
    </source>
</evidence>
<dbReference type="EC" id="3.2.1.14" evidence="4"/>
<dbReference type="SMART" id="SM00636">
    <property type="entry name" value="Glyco_18"/>
    <property type="match status" value="1"/>
</dbReference>
<evidence type="ECO:0000256" key="3">
    <source>
        <dbReference type="ARBA" id="ARBA00008682"/>
    </source>
</evidence>
<dbReference type="EMBL" id="KZ678134">
    <property type="protein sequence ID" value="PSN67634.1"/>
    <property type="molecule type" value="Genomic_DNA"/>
</dbReference>
<keyword evidence="7" id="KW-0146">Chitin degradation</keyword>
<dbReference type="GO" id="GO:0006032">
    <property type="term" value="P:chitin catabolic process"/>
    <property type="evidence" value="ECO:0007669"/>
    <property type="project" value="UniProtKB-KW"/>
</dbReference>
<evidence type="ECO:0000313" key="15">
    <source>
        <dbReference type="Proteomes" id="UP000240883"/>
    </source>
</evidence>
<dbReference type="Pfam" id="PF00704">
    <property type="entry name" value="Glyco_hydro_18"/>
    <property type="match status" value="1"/>
</dbReference>
<dbReference type="CDD" id="cd06548">
    <property type="entry name" value="GH18_chitinase"/>
    <property type="match status" value="1"/>
</dbReference>
<evidence type="ECO:0000259" key="13">
    <source>
        <dbReference type="PROSITE" id="PS51910"/>
    </source>
</evidence>
<evidence type="ECO:0000256" key="6">
    <source>
        <dbReference type="ARBA" id="ARBA00022801"/>
    </source>
</evidence>
<comment type="similarity">
    <text evidence="3">Belongs to the glycosyl hydrolase 18 family. Chitinase class V subfamily.</text>
</comment>
<comment type="catalytic activity">
    <reaction evidence="1">
        <text>Random endo-hydrolysis of N-acetyl-beta-D-glucosaminide (1-&gt;4)-beta-linkages in chitin and chitodextrins.</text>
        <dbReference type="EC" id="3.2.1.14"/>
    </reaction>
</comment>
<keyword evidence="8" id="KW-0119">Carbohydrate metabolism</keyword>
<dbReference type="FunFam" id="3.10.50.10:FF:000005">
    <property type="entry name" value="Endochitinase B1"/>
    <property type="match status" value="1"/>
</dbReference>
<proteinExistence type="inferred from homology"/>
<keyword evidence="15" id="KW-1185">Reference proteome</keyword>
<protein>
    <recommendedName>
        <fullName evidence="4">chitinase</fullName>
        <ecNumber evidence="4">3.2.1.14</ecNumber>
    </recommendedName>
</protein>
<dbReference type="Proteomes" id="UP000240883">
    <property type="component" value="Unassembled WGS sequence"/>
</dbReference>
<evidence type="ECO:0000256" key="5">
    <source>
        <dbReference type="ARBA" id="ARBA00022525"/>
    </source>
</evidence>
<dbReference type="STRING" id="1448308.A0A2T2NQF0"/>
<gene>
    <name evidence="14" type="ORF">BS50DRAFT_522296</name>
</gene>
<evidence type="ECO:0000256" key="1">
    <source>
        <dbReference type="ARBA" id="ARBA00000822"/>
    </source>
</evidence>
<dbReference type="GO" id="GO:0005576">
    <property type="term" value="C:extracellular region"/>
    <property type="evidence" value="ECO:0007669"/>
    <property type="project" value="UniProtKB-SubCell"/>
</dbReference>
<dbReference type="PROSITE" id="PS01095">
    <property type="entry name" value="GH18_1"/>
    <property type="match status" value="1"/>
</dbReference>